<dbReference type="KEGG" id="bvv:BHK69_20310"/>
<dbReference type="InterPro" id="IPR003660">
    <property type="entry name" value="HAMP_dom"/>
</dbReference>
<dbReference type="PROSITE" id="PS50111">
    <property type="entry name" value="CHEMOTAXIS_TRANSDUC_2"/>
    <property type="match status" value="1"/>
</dbReference>
<evidence type="ECO:0000313" key="7">
    <source>
        <dbReference type="Proteomes" id="UP000094969"/>
    </source>
</evidence>
<dbReference type="InterPro" id="IPR004089">
    <property type="entry name" value="MCPsignal_dom"/>
</dbReference>
<sequence length="700" mass="73438">MLGLACLAALAVGGSAYVAVQQWTREAVRERLDILAESHAKAIERRWLQIRSELSVQARSAYTVTTLDEIGKWMELGAYDRSAILSYYQGDGSLSSSERVARTGQDHKHGYSWRHVAIHETYSAILKQFGYADVYLVSAKGRVVYSVTKGPEFGRLISEPDLARSGLGTIFEAASKLPIGEQAVIDFAPYDPVGGESRAFLAQRFSGADAGASEPAGTLIFAINTSLIDEALAASASASRHTEAHVVGADGFMRSNPAARQAGTAPVETLDPRRLAASSGAMLQMTSRDGAPLVVTGRSMAVDGWPWLLWLTEPESSAFAVIDKLKGAIVVASLSVLGPVLLVALLLGLSVAQPIAGLAEALAGAAAGRTDLRIPGAQRRDEIGAIAASVQSIRETMVRDEQARLQEREERDSDTQRQRAALLSDLASDLERSVLGVTSAVSNAAEALSVTASELSAGARETQANAGTVHEAASRAIFSMSSIEEAARDLRLAIDRLDGDVQSSDRSARSARDYADEMGVIVDSLATGAARVSDVTGLISGIAAQTNLLALNATIEAARAGDAGRGFAVVASEVKGLSAQTARAIEDISRQIATMNQATGETVDAIAGIRGMIADLSDAVRRTAGTMRQQHGVTHAIVSDVSAATHEFSRIGDATSLVSNASQQTSEAAAAVLRASSELSGLAGSLKSRIDQFITQVRAA</sequence>
<keyword evidence="7" id="KW-1185">Reference proteome</keyword>
<feature type="domain" description="Methyl-accepting transducer" evidence="4">
    <location>
        <begin position="419"/>
        <end position="680"/>
    </location>
</feature>
<dbReference type="Proteomes" id="UP000094969">
    <property type="component" value="Chromosome"/>
</dbReference>
<dbReference type="Gene3D" id="1.10.287.950">
    <property type="entry name" value="Methyl-accepting chemotaxis protein"/>
    <property type="match status" value="1"/>
</dbReference>
<dbReference type="STRING" id="1526658.BHK69_20310"/>
<feature type="domain" description="HAMP" evidence="5">
    <location>
        <begin position="349"/>
        <end position="402"/>
    </location>
</feature>
<accession>A0A1D7U534</accession>
<organism evidence="6 7">
    <name type="scientific">Bosea vaviloviae</name>
    <dbReference type="NCBI Taxonomy" id="1526658"/>
    <lineage>
        <taxon>Bacteria</taxon>
        <taxon>Pseudomonadati</taxon>
        <taxon>Pseudomonadota</taxon>
        <taxon>Alphaproteobacteria</taxon>
        <taxon>Hyphomicrobiales</taxon>
        <taxon>Boseaceae</taxon>
        <taxon>Bosea</taxon>
    </lineage>
</organism>
<dbReference type="Gene3D" id="6.10.340.10">
    <property type="match status" value="1"/>
</dbReference>
<dbReference type="Pfam" id="PF00015">
    <property type="entry name" value="MCPsignal"/>
    <property type="match status" value="1"/>
</dbReference>
<name>A0A1D7U534_9HYPH</name>
<evidence type="ECO:0000259" key="5">
    <source>
        <dbReference type="PROSITE" id="PS50885"/>
    </source>
</evidence>
<evidence type="ECO:0000256" key="2">
    <source>
        <dbReference type="ARBA" id="ARBA00029447"/>
    </source>
</evidence>
<evidence type="ECO:0000256" key="3">
    <source>
        <dbReference type="PROSITE-ProRule" id="PRU00284"/>
    </source>
</evidence>
<evidence type="ECO:0000313" key="6">
    <source>
        <dbReference type="EMBL" id="AOO82471.1"/>
    </source>
</evidence>
<proteinExistence type="inferred from homology"/>
<dbReference type="EMBL" id="CP017147">
    <property type="protein sequence ID" value="AOO82471.1"/>
    <property type="molecule type" value="Genomic_DNA"/>
</dbReference>
<dbReference type="GO" id="GO:0016020">
    <property type="term" value="C:membrane"/>
    <property type="evidence" value="ECO:0007669"/>
    <property type="project" value="InterPro"/>
</dbReference>
<dbReference type="PANTHER" id="PTHR32089:SF112">
    <property type="entry name" value="LYSOZYME-LIKE PROTEIN-RELATED"/>
    <property type="match status" value="1"/>
</dbReference>
<dbReference type="SMART" id="SM00283">
    <property type="entry name" value="MA"/>
    <property type="match status" value="1"/>
</dbReference>
<dbReference type="OrthoDB" id="7293398at2"/>
<dbReference type="PROSITE" id="PS50885">
    <property type="entry name" value="HAMP"/>
    <property type="match status" value="1"/>
</dbReference>
<dbReference type="RefSeq" id="WP_069691680.1">
    <property type="nucleotide sequence ID" value="NZ_CP017147.1"/>
</dbReference>
<dbReference type="PANTHER" id="PTHR32089">
    <property type="entry name" value="METHYL-ACCEPTING CHEMOTAXIS PROTEIN MCPB"/>
    <property type="match status" value="1"/>
</dbReference>
<evidence type="ECO:0000256" key="1">
    <source>
        <dbReference type="ARBA" id="ARBA00023224"/>
    </source>
</evidence>
<evidence type="ECO:0008006" key="8">
    <source>
        <dbReference type="Google" id="ProtNLM"/>
    </source>
</evidence>
<evidence type="ECO:0000259" key="4">
    <source>
        <dbReference type="PROSITE" id="PS50111"/>
    </source>
</evidence>
<keyword evidence="1 3" id="KW-0807">Transducer</keyword>
<dbReference type="GO" id="GO:0007165">
    <property type="term" value="P:signal transduction"/>
    <property type="evidence" value="ECO:0007669"/>
    <property type="project" value="UniProtKB-KW"/>
</dbReference>
<reference evidence="6 7" key="1">
    <citation type="journal article" date="2015" name="Antonie Van Leeuwenhoek">
        <title>Bosea vaviloviae sp. nov., a new species of slow-growing rhizobia isolated from nodules of the relict species Vavilovia formosa (Stev.) Fed.</title>
        <authorList>
            <person name="Safronova V.I."/>
            <person name="Kuznetsova I.G."/>
            <person name="Sazanova A.L."/>
            <person name="Kimeklis A.K."/>
            <person name="Belimov A.A."/>
            <person name="Andronov E.E."/>
            <person name="Pinaev A.G."/>
            <person name="Chizhevskaya E.P."/>
            <person name="Pukhaev A.R."/>
            <person name="Popov K.P."/>
            <person name="Willems A."/>
            <person name="Tikhonovich I.A."/>
        </authorList>
    </citation>
    <scope>NUCLEOTIDE SEQUENCE [LARGE SCALE GENOMIC DNA]</scope>
    <source>
        <strain evidence="6 7">Vaf18</strain>
    </source>
</reference>
<dbReference type="AlphaFoldDB" id="A0A1D7U534"/>
<protein>
    <recommendedName>
        <fullName evidence="8">Chemotaxis protein</fullName>
    </recommendedName>
</protein>
<gene>
    <name evidence="6" type="ORF">BHK69_20310</name>
</gene>
<dbReference type="SUPFAM" id="SSF58104">
    <property type="entry name" value="Methyl-accepting chemotaxis protein (MCP) signaling domain"/>
    <property type="match status" value="1"/>
</dbReference>
<comment type="similarity">
    <text evidence="2">Belongs to the methyl-accepting chemotaxis (MCP) protein family.</text>
</comment>